<comment type="function">
    <text evidence="13">Catalyzes the conversion of 4-hydroxy-tetrahydrodipicolinate (HTPA) to tetrahydrodipicolinate.</text>
</comment>
<dbReference type="EC" id="1.17.1.8" evidence="10 13"/>
<keyword evidence="5 13" id="KW-0220">Diaminopimelate biosynthesis</keyword>
<dbReference type="Gene3D" id="3.40.50.720">
    <property type="entry name" value="NAD(P)-binding Rossmann-like Domain"/>
    <property type="match status" value="1"/>
</dbReference>
<comment type="subunit">
    <text evidence="13">Homotetramer.</text>
</comment>
<feature type="binding site" evidence="13">
    <location>
        <begin position="8"/>
        <end position="13"/>
    </location>
    <ligand>
        <name>NAD(+)</name>
        <dbReference type="ChEBI" id="CHEBI:57540"/>
    </ligand>
</feature>
<feature type="domain" description="Dihydrodipicolinate reductase N-terminal" evidence="14">
    <location>
        <begin position="2"/>
        <end position="125"/>
    </location>
</feature>
<dbReference type="PROSITE" id="PS01298">
    <property type="entry name" value="DAPB"/>
    <property type="match status" value="1"/>
</dbReference>
<comment type="catalytic activity">
    <reaction evidence="12 13">
        <text>(S)-2,3,4,5-tetrahydrodipicolinate + NAD(+) + H2O = (2S,4S)-4-hydroxy-2,3,4,5-tetrahydrodipicolinate + NADH + H(+)</text>
        <dbReference type="Rhea" id="RHEA:35323"/>
        <dbReference type="ChEBI" id="CHEBI:15377"/>
        <dbReference type="ChEBI" id="CHEBI:15378"/>
        <dbReference type="ChEBI" id="CHEBI:16845"/>
        <dbReference type="ChEBI" id="CHEBI:57540"/>
        <dbReference type="ChEBI" id="CHEBI:57945"/>
        <dbReference type="ChEBI" id="CHEBI:67139"/>
        <dbReference type="EC" id="1.17.1.8"/>
    </reaction>
</comment>
<dbReference type="HAMAP" id="MF_00102">
    <property type="entry name" value="DapB"/>
    <property type="match status" value="1"/>
</dbReference>
<keyword evidence="3 13" id="KW-0028">Amino-acid biosynthesis</keyword>
<dbReference type="EMBL" id="DSTT01000005">
    <property type="protein sequence ID" value="HFK24004.1"/>
    <property type="molecule type" value="Genomic_DNA"/>
</dbReference>
<evidence type="ECO:0000259" key="14">
    <source>
        <dbReference type="Pfam" id="PF01113"/>
    </source>
</evidence>
<dbReference type="Gene3D" id="3.30.360.10">
    <property type="entry name" value="Dihydrodipicolinate Reductase, domain 2"/>
    <property type="match status" value="1"/>
</dbReference>
<dbReference type="UniPathway" id="UPA00034">
    <property type="reaction ID" value="UER00018"/>
</dbReference>
<dbReference type="InterPro" id="IPR000846">
    <property type="entry name" value="DapB_N"/>
</dbReference>
<keyword evidence="6 13" id="KW-0560">Oxidoreductase</keyword>
<comment type="subcellular location">
    <subcellularLocation>
        <location evidence="13">Cytoplasm</location>
    </subcellularLocation>
</comment>
<sequence>MIRVGVNGCAGKMGSIICYKILNESDIVLTEAFERSGSEFIGMDLGLALGIEEWKLNIKELKSSENYKMDIIIDFSSEEGFLNSLEYAFSHRIPFVAGTTGLSEKSMKKMKEYSKNIPILYSSNMSTGINSILKILENMKDILNDRKRDIEIIEYHHNKKKDAPSGTALMIAEKISALTKRDINKNGNITFPRGDEIRIHSLRIGEIYGYHKIIISGNGETIEISHSALSRETFANGVIESIRFLIDKKEGLYSLLDIKRR</sequence>
<organism evidence="16">
    <name type="scientific">candidate division WOR-3 bacterium</name>
    <dbReference type="NCBI Taxonomy" id="2052148"/>
    <lineage>
        <taxon>Bacteria</taxon>
        <taxon>Bacteria division WOR-3</taxon>
    </lineage>
</organism>
<comment type="caution">
    <text evidence="13">Was originally thought to be a dihydrodipicolinate reductase (DHDPR), catalyzing the conversion of dihydrodipicolinate to tetrahydrodipicolinate. However, it was shown in E.coli that the substrate of the enzymatic reaction is not dihydrodipicolinate (DHDP) but in fact (2S,4S)-4-hydroxy-2,3,4,5-tetrahydrodipicolinic acid (HTPA), the product released by the DapA-catalyzed reaction.</text>
</comment>
<dbReference type="Pfam" id="PF05173">
    <property type="entry name" value="DapB_C"/>
    <property type="match status" value="1"/>
</dbReference>
<accession>A0A7C3N917</accession>
<dbReference type="GO" id="GO:0009089">
    <property type="term" value="P:lysine biosynthetic process via diaminopimelate"/>
    <property type="evidence" value="ECO:0007669"/>
    <property type="project" value="UniProtKB-UniRule"/>
</dbReference>
<evidence type="ECO:0000256" key="4">
    <source>
        <dbReference type="ARBA" id="ARBA00022857"/>
    </source>
</evidence>
<dbReference type="InterPro" id="IPR023940">
    <property type="entry name" value="DHDPR_bac"/>
</dbReference>
<proteinExistence type="inferred from homology"/>
<feature type="binding site" evidence="13">
    <location>
        <position position="157"/>
    </location>
    <ligand>
        <name>(S)-2,3,4,5-tetrahydrodipicolinate</name>
        <dbReference type="ChEBI" id="CHEBI:16845"/>
    </ligand>
</feature>
<evidence type="ECO:0000256" key="12">
    <source>
        <dbReference type="ARBA" id="ARBA00049396"/>
    </source>
</evidence>
<dbReference type="SUPFAM" id="SSF55347">
    <property type="entry name" value="Glyceraldehyde-3-phosphate dehydrogenase-like, C-terminal domain"/>
    <property type="match status" value="1"/>
</dbReference>
<feature type="binding site" evidence="13">
    <location>
        <begin position="98"/>
        <end position="100"/>
    </location>
    <ligand>
        <name>NAD(+)</name>
        <dbReference type="ChEBI" id="CHEBI:57540"/>
    </ligand>
</feature>
<reference evidence="16" key="1">
    <citation type="journal article" date="2020" name="mSystems">
        <title>Genome- and Community-Level Interaction Insights into Carbon Utilization and Element Cycling Functions of Hydrothermarchaeota in Hydrothermal Sediment.</title>
        <authorList>
            <person name="Zhou Z."/>
            <person name="Liu Y."/>
            <person name="Xu W."/>
            <person name="Pan J."/>
            <person name="Luo Z.H."/>
            <person name="Li M."/>
        </authorList>
    </citation>
    <scope>NUCLEOTIDE SEQUENCE [LARGE SCALE GENOMIC DNA]</scope>
    <source>
        <strain evidence="16">SpSt-464</strain>
    </source>
</reference>
<feature type="binding site" evidence="13">
    <location>
        <begin position="122"/>
        <end position="125"/>
    </location>
    <ligand>
        <name>NAD(+)</name>
        <dbReference type="ChEBI" id="CHEBI:57540"/>
    </ligand>
</feature>
<feature type="domain" description="Dihydrodipicolinate reductase C-terminal" evidence="15">
    <location>
        <begin position="128"/>
        <end position="257"/>
    </location>
</feature>
<dbReference type="PANTHER" id="PTHR20836:SF0">
    <property type="entry name" value="4-HYDROXY-TETRAHYDRODIPICOLINATE REDUCTASE 1, CHLOROPLASTIC-RELATED"/>
    <property type="match status" value="1"/>
</dbReference>
<dbReference type="PANTHER" id="PTHR20836">
    <property type="entry name" value="DIHYDRODIPICOLINATE REDUCTASE"/>
    <property type="match status" value="1"/>
</dbReference>
<dbReference type="InterPro" id="IPR022663">
    <property type="entry name" value="DapB_C"/>
</dbReference>
<evidence type="ECO:0000256" key="8">
    <source>
        <dbReference type="ARBA" id="ARBA00023154"/>
    </source>
</evidence>
<comment type="similarity">
    <text evidence="1 13">Belongs to the DapB family.</text>
</comment>
<evidence type="ECO:0000256" key="10">
    <source>
        <dbReference type="ARBA" id="ARBA00038983"/>
    </source>
</evidence>
<evidence type="ECO:0000256" key="3">
    <source>
        <dbReference type="ARBA" id="ARBA00022605"/>
    </source>
</evidence>
<dbReference type="GO" id="GO:0016726">
    <property type="term" value="F:oxidoreductase activity, acting on CH or CH2 groups, NAD or NADP as acceptor"/>
    <property type="evidence" value="ECO:0007669"/>
    <property type="project" value="UniProtKB-UniRule"/>
</dbReference>
<dbReference type="GO" id="GO:0005829">
    <property type="term" value="C:cytosol"/>
    <property type="evidence" value="ECO:0007669"/>
    <property type="project" value="TreeGrafter"/>
</dbReference>
<evidence type="ECO:0000256" key="5">
    <source>
        <dbReference type="ARBA" id="ARBA00022915"/>
    </source>
</evidence>
<dbReference type="AlphaFoldDB" id="A0A7C3N917"/>
<evidence type="ECO:0000256" key="11">
    <source>
        <dbReference type="ARBA" id="ARBA00049080"/>
    </source>
</evidence>
<name>A0A7C3N917_UNCW3</name>
<evidence type="ECO:0000256" key="2">
    <source>
        <dbReference type="ARBA" id="ARBA00022490"/>
    </source>
</evidence>
<dbReference type="GO" id="GO:0019877">
    <property type="term" value="P:diaminopimelate biosynthetic process"/>
    <property type="evidence" value="ECO:0007669"/>
    <property type="project" value="UniProtKB-UniRule"/>
</dbReference>
<evidence type="ECO:0000256" key="6">
    <source>
        <dbReference type="ARBA" id="ARBA00023002"/>
    </source>
</evidence>
<feature type="active site" description="Proton donor/acceptor" evidence="13">
    <location>
        <position position="156"/>
    </location>
</feature>
<gene>
    <name evidence="13" type="primary">dapB</name>
    <name evidence="16" type="ORF">ENS15_05070</name>
</gene>
<evidence type="ECO:0000256" key="9">
    <source>
        <dbReference type="ARBA" id="ARBA00037922"/>
    </source>
</evidence>
<dbReference type="InterPro" id="IPR036291">
    <property type="entry name" value="NAD(P)-bd_dom_sf"/>
</dbReference>
<feature type="binding site" evidence="13">
    <location>
        <position position="34"/>
    </location>
    <ligand>
        <name>NAD(+)</name>
        <dbReference type="ChEBI" id="CHEBI:57540"/>
    </ligand>
</feature>
<protein>
    <recommendedName>
        <fullName evidence="10 13">4-hydroxy-tetrahydrodipicolinate reductase</fullName>
        <shortName evidence="13">HTPA reductase</shortName>
        <ecNumber evidence="10 13">1.17.1.8</ecNumber>
    </recommendedName>
</protein>
<keyword evidence="8 13" id="KW-0457">Lysine biosynthesis</keyword>
<dbReference type="CDD" id="cd02274">
    <property type="entry name" value="DHDPR_N"/>
    <property type="match status" value="1"/>
</dbReference>
<keyword evidence="7 13" id="KW-0520">NAD</keyword>
<feature type="binding site" evidence="13">
    <location>
        <position position="35"/>
    </location>
    <ligand>
        <name>NADP(+)</name>
        <dbReference type="ChEBI" id="CHEBI:58349"/>
    </ligand>
</feature>
<evidence type="ECO:0000256" key="1">
    <source>
        <dbReference type="ARBA" id="ARBA00006642"/>
    </source>
</evidence>
<evidence type="ECO:0000313" key="16">
    <source>
        <dbReference type="EMBL" id="HFK24004.1"/>
    </source>
</evidence>
<dbReference type="GO" id="GO:0050661">
    <property type="term" value="F:NADP binding"/>
    <property type="evidence" value="ECO:0007669"/>
    <property type="project" value="UniProtKB-UniRule"/>
</dbReference>
<comment type="caution">
    <text evidence="16">The sequence shown here is derived from an EMBL/GenBank/DDBJ whole genome shotgun (WGS) entry which is preliminary data.</text>
</comment>
<comment type="catalytic activity">
    <reaction evidence="11 13">
        <text>(S)-2,3,4,5-tetrahydrodipicolinate + NADP(+) + H2O = (2S,4S)-4-hydroxy-2,3,4,5-tetrahydrodipicolinate + NADPH + H(+)</text>
        <dbReference type="Rhea" id="RHEA:35331"/>
        <dbReference type="ChEBI" id="CHEBI:15377"/>
        <dbReference type="ChEBI" id="CHEBI:15378"/>
        <dbReference type="ChEBI" id="CHEBI:16845"/>
        <dbReference type="ChEBI" id="CHEBI:57783"/>
        <dbReference type="ChEBI" id="CHEBI:58349"/>
        <dbReference type="ChEBI" id="CHEBI:67139"/>
        <dbReference type="EC" id="1.17.1.8"/>
    </reaction>
</comment>
<dbReference type="GO" id="GO:0008839">
    <property type="term" value="F:4-hydroxy-tetrahydrodipicolinate reductase"/>
    <property type="evidence" value="ECO:0007669"/>
    <property type="project" value="UniProtKB-UniRule"/>
</dbReference>
<keyword evidence="4 13" id="KW-0521">NADP</keyword>
<feature type="binding site" evidence="13">
    <location>
        <begin position="166"/>
        <end position="167"/>
    </location>
    <ligand>
        <name>(S)-2,3,4,5-tetrahydrodipicolinate</name>
        <dbReference type="ChEBI" id="CHEBI:16845"/>
    </ligand>
</feature>
<dbReference type="NCBIfam" id="TIGR00036">
    <property type="entry name" value="dapB"/>
    <property type="match status" value="1"/>
</dbReference>
<dbReference type="SUPFAM" id="SSF51735">
    <property type="entry name" value="NAD(P)-binding Rossmann-fold domains"/>
    <property type="match status" value="1"/>
</dbReference>
<dbReference type="Pfam" id="PF01113">
    <property type="entry name" value="DapB_N"/>
    <property type="match status" value="1"/>
</dbReference>
<evidence type="ECO:0000256" key="7">
    <source>
        <dbReference type="ARBA" id="ARBA00023027"/>
    </source>
</evidence>
<dbReference type="GO" id="GO:0051287">
    <property type="term" value="F:NAD binding"/>
    <property type="evidence" value="ECO:0007669"/>
    <property type="project" value="UniProtKB-UniRule"/>
</dbReference>
<keyword evidence="2 13" id="KW-0963">Cytoplasm</keyword>
<dbReference type="PIRSF" id="PIRSF000161">
    <property type="entry name" value="DHPR"/>
    <property type="match status" value="1"/>
</dbReference>
<evidence type="ECO:0000256" key="13">
    <source>
        <dbReference type="HAMAP-Rule" id="MF_00102"/>
    </source>
</evidence>
<evidence type="ECO:0000259" key="15">
    <source>
        <dbReference type="Pfam" id="PF05173"/>
    </source>
</evidence>
<comment type="pathway">
    <text evidence="9 13">Amino-acid biosynthesis; L-lysine biosynthesis via DAP pathway; (S)-tetrahydrodipicolinate from L-aspartate: step 4/4.</text>
</comment>
<feature type="active site" description="Proton donor" evidence="13">
    <location>
        <position position="160"/>
    </location>
</feature>
<dbReference type="InterPro" id="IPR022664">
    <property type="entry name" value="DapB_N_CS"/>
</dbReference>